<name>A0AAD7NA87_9AGAR</name>
<reference evidence="2" key="1">
    <citation type="submission" date="2023-03" db="EMBL/GenBank/DDBJ databases">
        <title>Massive genome expansion in bonnet fungi (Mycena s.s.) driven by repeated elements and novel gene families across ecological guilds.</title>
        <authorList>
            <consortium name="Lawrence Berkeley National Laboratory"/>
            <person name="Harder C.B."/>
            <person name="Miyauchi S."/>
            <person name="Viragh M."/>
            <person name="Kuo A."/>
            <person name="Thoen E."/>
            <person name="Andreopoulos B."/>
            <person name="Lu D."/>
            <person name="Skrede I."/>
            <person name="Drula E."/>
            <person name="Henrissat B."/>
            <person name="Morin E."/>
            <person name="Kohler A."/>
            <person name="Barry K."/>
            <person name="LaButti K."/>
            <person name="Morin E."/>
            <person name="Salamov A."/>
            <person name="Lipzen A."/>
            <person name="Mereny Z."/>
            <person name="Hegedus B."/>
            <person name="Baldrian P."/>
            <person name="Stursova M."/>
            <person name="Weitz H."/>
            <person name="Taylor A."/>
            <person name="Grigoriev I.V."/>
            <person name="Nagy L.G."/>
            <person name="Martin F."/>
            <person name="Kauserud H."/>
        </authorList>
    </citation>
    <scope>NUCLEOTIDE SEQUENCE</scope>
    <source>
        <strain evidence="2">CBHHK182m</strain>
    </source>
</reference>
<dbReference type="Proteomes" id="UP001215598">
    <property type="component" value="Unassembled WGS sequence"/>
</dbReference>
<accession>A0AAD7NA87</accession>
<evidence type="ECO:0000313" key="2">
    <source>
        <dbReference type="EMBL" id="KAJ7752324.1"/>
    </source>
</evidence>
<evidence type="ECO:0000313" key="3">
    <source>
        <dbReference type="Proteomes" id="UP001215598"/>
    </source>
</evidence>
<keyword evidence="3" id="KW-1185">Reference proteome</keyword>
<feature type="region of interest" description="Disordered" evidence="1">
    <location>
        <begin position="139"/>
        <end position="165"/>
    </location>
</feature>
<comment type="caution">
    <text evidence="2">The sequence shown here is derived from an EMBL/GenBank/DDBJ whole genome shotgun (WGS) entry which is preliminary data.</text>
</comment>
<proteinExistence type="predicted"/>
<organism evidence="2 3">
    <name type="scientific">Mycena metata</name>
    <dbReference type="NCBI Taxonomy" id="1033252"/>
    <lineage>
        <taxon>Eukaryota</taxon>
        <taxon>Fungi</taxon>
        <taxon>Dikarya</taxon>
        <taxon>Basidiomycota</taxon>
        <taxon>Agaricomycotina</taxon>
        <taxon>Agaricomycetes</taxon>
        <taxon>Agaricomycetidae</taxon>
        <taxon>Agaricales</taxon>
        <taxon>Marasmiineae</taxon>
        <taxon>Mycenaceae</taxon>
        <taxon>Mycena</taxon>
    </lineage>
</organism>
<evidence type="ECO:0000256" key="1">
    <source>
        <dbReference type="SAM" id="MobiDB-lite"/>
    </source>
</evidence>
<dbReference type="EMBL" id="JARKIB010000059">
    <property type="protein sequence ID" value="KAJ7752324.1"/>
    <property type="molecule type" value="Genomic_DNA"/>
</dbReference>
<dbReference type="AlphaFoldDB" id="A0AAD7NA87"/>
<protein>
    <submittedName>
        <fullName evidence="2">Uncharacterized protein</fullName>
    </submittedName>
</protein>
<gene>
    <name evidence="2" type="ORF">B0H16DRAFT_794781</name>
</gene>
<sequence>MVRGVLFFFTPSTFPVPTCTARTASTICAIHLFASRRTPALAAASTCHIHTFCPVHPLHSFSRIRAALPRTGLRRAFFSHVVPSSFSICSAASFRPCLPFPSHIYTCLPRLYPSTCSVFACLPQNCADILLVLAAPNGSAPANSKPPAPRTLMPRPRPARRTTPR</sequence>